<evidence type="ECO:0000256" key="7">
    <source>
        <dbReference type="ARBA" id="ARBA00022898"/>
    </source>
</evidence>
<evidence type="ECO:0000256" key="9">
    <source>
        <dbReference type="ARBA" id="ARBA00030296"/>
    </source>
</evidence>
<proteinExistence type="inferred from homology"/>
<dbReference type="GO" id="GO:0006535">
    <property type="term" value="P:cysteine biosynthetic process from serine"/>
    <property type="evidence" value="ECO:0007669"/>
    <property type="project" value="InterPro"/>
</dbReference>
<dbReference type="PANTHER" id="PTHR10314">
    <property type="entry name" value="CYSTATHIONINE BETA-SYNTHASE"/>
    <property type="match status" value="1"/>
</dbReference>
<reference evidence="14" key="2">
    <citation type="journal article" date="2021" name="PeerJ">
        <title>Extensive microbial diversity within the chicken gut microbiome revealed by metagenomics and culture.</title>
        <authorList>
            <person name="Gilroy R."/>
            <person name="Ravi A."/>
            <person name="Getino M."/>
            <person name="Pursley I."/>
            <person name="Horton D.L."/>
            <person name="Alikhan N.F."/>
            <person name="Baker D."/>
            <person name="Gharbi K."/>
            <person name="Hall N."/>
            <person name="Watson M."/>
            <person name="Adriaenssens E.M."/>
            <person name="Foster-Nyarko E."/>
            <person name="Jarju S."/>
            <person name="Secka A."/>
            <person name="Antonio M."/>
            <person name="Oren A."/>
            <person name="Chaudhuri R.R."/>
            <person name="La Ragione R."/>
            <person name="Hildebrand F."/>
            <person name="Pallen M.J."/>
        </authorList>
    </citation>
    <scope>NUCLEOTIDE SEQUENCE</scope>
    <source>
        <strain evidence="14">17113</strain>
    </source>
</reference>
<evidence type="ECO:0000256" key="10">
    <source>
        <dbReference type="ARBA" id="ARBA00047931"/>
    </source>
</evidence>
<organism evidence="14 15">
    <name type="scientific">Candidatus Alloenteromonas pullistercoris</name>
    <dbReference type="NCBI Taxonomy" id="2840785"/>
    <lineage>
        <taxon>Bacteria</taxon>
        <taxon>Bacillati</taxon>
        <taxon>Bacillota</taxon>
        <taxon>Bacillota incertae sedis</taxon>
        <taxon>Candidatus Alloenteromonas</taxon>
    </lineage>
</organism>
<dbReference type="InterPro" id="IPR050214">
    <property type="entry name" value="Cys_Synth/Cystath_Beta-Synth"/>
</dbReference>
<evidence type="ECO:0000256" key="3">
    <source>
        <dbReference type="ARBA" id="ARBA00007103"/>
    </source>
</evidence>
<keyword evidence="5" id="KW-0028">Amino-acid biosynthesis</keyword>
<evidence type="ECO:0000259" key="13">
    <source>
        <dbReference type="Pfam" id="PF00291"/>
    </source>
</evidence>
<evidence type="ECO:0000256" key="1">
    <source>
        <dbReference type="ARBA" id="ARBA00001933"/>
    </source>
</evidence>
<dbReference type="AlphaFoldDB" id="A0A9D9DI08"/>
<evidence type="ECO:0000256" key="8">
    <source>
        <dbReference type="ARBA" id="ARBA00023192"/>
    </source>
</evidence>
<evidence type="ECO:0000256" key="4">
    <source>
        <dbReference type="ARBA" id="ARBA00012681"/>
    </source>
</evidence>
<dbReference type="EMBL" id="JADINA010000029">
    <property type="protein sequence ID" value="MBO8426580.1"/>
    <property type="molecule type" value="Genomic_DNA"/>
</dbReference>
<feature type="binding site" evidence="11">
    <location>
        <position position="269"/>
    </location>
    <ligand>
        <name>pyridoxal 5'-phosphate</name>
        <dbReference type="ChEBI" id="CHEBI:597326"/>
    </ligand>
</feature>
<protein>
    <recommendedName>
        <fullName evidence="4">cysteine synthase</fullName>
        <ecNumber evidence="4">2.5.1.47</ecNumber>
    </recommendedName>
    <alternativeName>
        <fullName evidence="9">O-acetylserine (thiol)-lyase</fullName>
    </alternativeName>
</protein>
<reference evidence="14" key="1">
    <citation type="submission" date="2020-10" db="EMBL/GenBank/DDBJ databases">
        <authorList>
            <person name="Gilroy R."/>
        </authorList>
    </citation>
    <scope>NUCLEOTIDE SEQUENCE</scope>
    <source>
        <strain evidence="14">17113</strain>
    </source>
</reference>
<evidence type="ECO:0000256" key="11">
    <source>
        <dbReference type="PIRSR" id="PIRSR605856-50"/>
    </source>
</evidence>
<evidence type="ECO:0000256" key="6">
    <source>
        <dbReference type="ARBA" id="ARBA00022679"/>
    </source>
</evidence>
<comment type="catalytic activity">
    <reaction evidence="10">
        <text>O-acetyl-L-serine + hydrogen sulfide = L-cysteine + acetate</text>
        <dbReference type="Rhea" id="RHEA:14829"/>
        <dbReference type="ChEBI" id="CHEBI:29919"/>
        <dbReference type="ChEBI" id="CHEBI:30089"/>
        <dbReference type="ChEBI" id="CHEBI:35235"/>
        <dbReference type="ChEBI" id="CHEBI:58340"/>
        <dbReference type="EC" id="2.5.1.47"/>
    </reaction>
</comment>
<gene>
    <name evidence="14" type="ORF">IAC61_04580</name>
</gene>
<dbReference type="FunFam" id="3.40.50.1100:FF:000006">
    <property type="entry name" value="Cysteine synthase"/>
    <property type="match status" value="1"/>
</dbReference>
<sequence length="306" mass="32318">MEKRCQNILEAIGGTPLVELKAIEAEFGLRFPLFAKIERFNPTGSIKDRTAYWLLKEAKRKGELKDGALVIEPTSGNTGIGLAMCCAVLGHPLHIYMPSSASKERISMMEAFGAKVILTPSEKGMAGSVEAAEAEKKATQGSFIPGQFSNKDNPKAHFETTGPEIYEAMEGKIGAIVAGIGTGGTITGIAQYLKSRGSNAKIIGVEPLSSPLLSRGIAGPHLIQGIGANFVPEALDRSLLDEVIDISDEEAYEGTRLLAHKEGILAGISSGAALMAVKKAVAIDGPAVVILPDNGERYLSVEGLFK</sequence>
<dbReference type="InterPro" id="IPR001216">
    <property type="entry name" value="P-phosphate_BS"/>
</dbReference>
<dbReference type="PROSITE" id="PS00901">
    <property type="entry name" value="CYS_SYNTHASE"/>
    <property type="match status" value="1"/>
</dbReference>
<dbReference type="CDD" id="cd01561">
    <property type="entry name" value="CBS_like"/>
    <property type="match status" value="1"/>
</dbReference>
<evidence type="ECO:0000313" key="15">
    <source>
        <dbReference type="Proteomes" id="UP000823634"/>
    </source>
</evidence>
<dbReference type="Proteomes" id="UP000823634">
    <property type="component" value="Unassembled WGS sequence"/>
</dbReference>
<dbReference type="InterPro" id="IPR001926">
    <property type="entry name" value="TrpB-like_PALP"/>
</dbReference>
<dbReference type="InterPro" id="IPR036052">
    <property type="entry name" value="TrpB-like_PALP_sf"/>
</dbReference>
<name>A0A9D9DI08_9FIRM</name>
<dbReference type="SUPFAM" id="SSF53686">
    <property type="entry name" value="Tryptophan synthase beta subunit-like PLP-dependent enzymes"/>
    <property type="match status" value="1"/>
</dbReference>
<accession>A0A9D9DI08</accession>
<evidence type="ECO:0000256" key="2">
    <source>
        <dbReference type="ARBA" id="ARBA00004895"/>
    </source>
</evidence>
<dbReference type="Pfam" id="PF00291">
    <property type="entry name" value="PALP"/>
    <property type="match status" value="1"/>
</dbReference>
<dbReference type="InterPro" id="IPR005856">
    <property type="entry name" value="Cys_synth"/>
</dbReference>
<evidence type="ECO:0000256" key="5">
    <source>
        <dbReference type="ARBA" id="ARBA00022605"/>
    </source>
</evidence>
<comment type="pathway">
    <text evidence="2">Amino-acid biosynthesis; L-cysteine biosynthesis.</text>
</comment>
<evidence type="ECO:0000313" key="14">
    <source>
        <dbReference type="EMBL" id="MBO8426580.1"/>
    </source>
</evidence>
<feature type="binding site" evidence="11">
    <location>
        <begin position="181"/>
        <end position="185"/>
    </location>
    <ligand>
        <name>pyridoxal 5'-phosphate</name>
        <dbReference type="ChEBI" id="CHEBI:597326"/>
    </ligand>
</feature>
<dbReference type="GO" id="GO:0004124">
    <property type="term" value="F:cysteine synthase activity"/>
    <property type="evidence" value="ECO:0007669"/>
    <property type="project" value="UniProtKB-EC"/>
</dbReference>
<keyword evidence="6" id="KW-0808">Transferase</keyword>
<evidence type="ECO:0000256" key="12">
    <source>
        <dbReference type="PIRSR" id="PIRSR605856-51"/>
    </source>
</evidence>
<feature type="binding site" evidence="11">
    <location>
        <position position="77"/>
    </location>
    <ligand>
        <name>pyridoxal 5'-phosphate</name>
        <dbReference type="ChEBI" id="CHEBI:597326"/>
    </ligand>
</feature>
<keyword evidence="8" id="KW-0198">Cysteine biosynthesis</keyword>
<comment type="similarity">
    <text evidence="3">Belongs to the cysteine synthase/cystathionine beta-synthase family.</text>
</comment>
<comment type="caution">
    <text evidence="14">The sequence shown here is derived from an EMBL/GenBank/DDBJ whole genome shotgun (WGS) entry which is preliminary data.</text>
</comment>
<keyword evidence="7 11" id="KW-0663">Pyridoxal phosphate</keyword>
<comment type="cofactor">
    <cofactor evidence="1 11">
        <name>pyridoxal 5'-phosphate</name>
        <dbReference type="ChEBI" id="CHEBI:597326"/>
    </cofactor>
</comment>
<dbReference type="NCBIfam" id="TIGR01136">
    <property type="entry name" value="cysKM"/>
    <property type="match status" value="1"/>
</dbReference>
<dbReference type="Gene3D" id="3.40.50.1100">
    <property type="match status" value="2"/>
</dbReference>
<feature type="modified residue" description="N6-(pyridoxal phosphate)lysine" evidence="12">
    <location>
        <position position="47"/>
    </location>
</feature>
<feature type="domain" description="Tryptophan synthase beta chain-like PALP" evidence="13">
    <location>
        <begin position="9"/>
        <end position="292"/>
    </location>
</feature>
<dbReference type="EC" id="2.5.1.47" evidence="4"/>